<dbReference type="AlphaFoldDB" id="A0A0K2VTK0"/>
<protein>
    <recommendedName>
        <fullName evidence="3">Transposase InsH N-terminal domain-containing protein</fullName>
    </recommendedName>
</protein>
<evidence type="ECO:0008006" key="3">
    <source>
        <dbReference type="Google" id="ProtNLM"/>
    </source>
</evidence>
<accession>A0A0K2VTK0</accession>
<evidence type="ECO:0000313" key="1">
    <source>
        <dbReference type="EMBL" id="CDX53641.1"/>
    </source>
</evidence>
<evidence type="ECO:0000313" key="2">
    <source>
        <dbReference type="Proteomes" id="UP000182888"/>
    </source>
</evidence>
<organism evidence="1 2">
    <name type="scientific">Mesorhizobium plurifarium</name>
    <dbReference type="NCBI Taxonomy" id="69974"/>
    <lineage>
        <taxon>Bacteria</taxon>
        <taxon>Pseudomonadati</taxon>
        <taxon>Pseudomonadota</taxon>
        <taxon>Alphaproteobacteria</taxon>
        <taxon>Hyphomicrobiales</taxon>
        <taxon>Phyllobacteriaceae</taxon>
        <taxon>Mesorhizobium</taxon>
    </lineage>
</organism>
<reference evidence="2" key="1">
    <citation type="submission" date="2014-08" db="EMBL/GenBank/DDBJ databases">
        <authorList>
            <person name="Edwards T."/>
        </authorList>
    </citation>
    <scope>NUCLEOTIDE SEQUENCE [LARGE SCALE GENOMIC DNA]</scope>
</reference>
<gene>
    <name evidence="1" type="ORF">MPL1032_180082</name>
</gene>
<proteinExistence type="predicted"/>
<dbReference type="Proteomes" id="UP000182888">
    <property type="component" value="Unassembled WGS sequence"/>
</dbReference>
<sequence>MLRAMLLEAFYSTRSERLLMERLICDLLFR</sequence>
<dbReference type="EMBL" id="CCND01000010">
    <property type="protein sequence ID" value="CDX53641.1"/>
    <property type="molecule type" value="Genomic_DNA"/>
</dbReference>
<name>A0A0K2VTK0_MESPL</name>